<organism evidence="1 2">
    <name type="scientific">Leptospira kirschneri serovar Pomona</name>
    <dbReference type="NCBI Taxonomy" id="561005"/>
    <lineage>
        <taxon>Bacteria</taxon>
        <taxon>Pseudomonadati</taxon>
        <taxon>Spirochaetota</taxon>
        <taxon>Spirochaetia</taxon>
        <taxon>Leptospirales</taxon>
        <taxon>Leptospiraceae</taxon>
        <taxon>Leptospira</taxon>
    </lineage>
</organism>
<protein>
    <submittedName>
        <fullName evidence="1">Uncharacterized protein</fullName>
    </submittedName>
</protein>
<proteinExistence type="predicted"/>
<accession>A0A1T1DKM6</accession>
<evidence type="ECO:0000313" key="1">
    <source>
        <dbReference type="EMBL" id="OOV41441.1"/>
    </source>
</evidence>
<dbReference type="Proteomes" id="UP000191008">
    <property type="component" value="Unassembled WGS sequence"/>
</dbReference>
<evidence type="ECO:0000313" key="2">
    <source>
        <dbReference type="Proteomes" id="UP000191008"/>
    </source>
</evidence>
<dbReference type="AlphaFoldDB" id="A0A1T1DKM6"/>
<sequence>MICLYWIERTIKAILQIFTMEFFNNSIVKQNIKQFCFYNYGSISKLNIGVPALLFFTLK</sequence>
<gene>
    <name evidence="1" type="ORF">B1J93_12765</name>
</gene>
<comment type="caution">
    <text evidence="1">The sequence shown here is derived from an EMBL/GenBank/DDBJ whole genome shotgun (WGS) entry which is preliminary data.</text>
</comment>
<dbReference type="EMBL" id="MVIT01000070">
    <property type="protein sequence ID" value="OOV41441.1"/>
    <property type="molecule type" value="Genomic_DNA"/>
</dbReference>
<reference evidence="1 2" key="1">
    <citation type="submission" date="2017-02" db="EMBL/GenBank/DDBJ databases">
        <title>Comparative genomic analysis of Brazilian Leptospira kirschneri strains of different serogroups.</title>
        <authorList>
            <person name="Moreno L.Z."/>
            <person name="Miraglia F."/>
            <person name="Kremer F.S."/>
            <person name="Eslabao M.R."/>
            <person name="Lilenbaum W."/>
            <person name="Dellagostin O.A."/>
            <person name="Moreno A.M."/>
        </authorList>
    </citation>
    <scope>NUCLEOTIDE SEQUENCE [LARGE SCALE GENOMIC DNA]</scope>
    <source>
        <strain evidence="1 2">M110/06</strain>
    </source>
</reference>
<name>A0A1T1DKM6_9LEPT</name>